<dbReference type="Proteomes" id="UP001164250">
    <property type="component" value="Chromosome 6"/>
</dbReference>
<keyword evidence="2" id="KW-1185">Reference proteome</keyword>
<name>A0ACC1B8A8_9ROSI</name>
<dbReference type="EMBL" id="CM047902">
    <property type="protein sequence ID" value="KAJ0095133.1"/>
    <property type="molecule type" value="Genomic_DNA"/>
</dbReference>
<protein>
    <submittedName>
        <fullName evidence="1">Uncharacterized protein</fullName>
    </submittedName>
</protein>
<proteinExistence type="predicted"/>
<reference evidence="2" key="1">
    <citation type="journal article" date="2023" name="G3 (Bethesda)">
        <title>Genome assembly and association tests identify interacting loci associated with vigor, precocity, and sex in interspecific pistachio rootstocks.</title>
        <authorList>
            <person name="Palmer W."/>
            <person name="Jacygrad E."/>
            <person name="Sagayaradj S."/>
            <person name="Cavanaugh K."/>
            <person name="Han R."/>
            <person name="Bertier L."/>
            <person name="Beede B."/>
            <person name="Kafkas S."/>
            <person name="Golino D."/>
            <person name="Preece J."/>
            <person name="Michelmore R."/>
        </authorList>
    </citation>
    <scope>NUCLEOTIDE SEQUENCE [LARGE SCALE GENOMIC DNA]</scope>
</reference>
<comment type="caution">
    <text evidence="1">The sequence shown here is derived from an EMBL/GenBank/DDBJ whole genome shotgun (WGS) entry which is preliminary data.</text>
</comment>
<evidence type="ECO:0000313" key="1">
    <source>
        <dbReference type="EMBL" id="KAJ0095133.1"/>
    </source>
</evidence>
<accession>A0ACC1B8A8</accession>
<gene>
    <name evidence="1" type="ORF">Patl1_15171</name>
</gene>
<sequence length="295" mass="33877">MRRGESSNILFSLLLFLFIGEVQQAACSSSCGDIKNIRYPFQLKVHPAEFGHSVFELTCQSNKPILQYLSGKYYVKEISYDYQIIKVVDVNLANRSFGALPSQPLSFSETSTVYDNRTGILLELISSSSIGGHNKLYTEVQFLNCPSNFSHPSYIRVPCLSGNQCHVYVYYDDSSRTTYRQDSCSFISSIPMLSPIQTNTSYESILNFLQLGFDLSWSNPDCFQNRIFYRFWLIGYTINFYCSKKSFADYLLFLREYMLQPLRELFTLFGTADPYLPTWGYDTVDALVASFLWGN</sequence>
<organism evidence="1 2">
    <name type="scientific">Pistacia atlantica</name>
    <dbReference type="NCBI Taxonomy" id="434234"/>
    <lineage>
        <taxon>Eukaryota</taxon>
        <taxon>Viridiplantae</taxon>
        <taxon>Streptophyta</taxon>
        <taxon>Embryophyta</taxon>
        <taxon>Tracheophyta</taxon>
        <taxon>Spermatophyta</taxon>
        <taxon>Magnoliopsida</taxon>
        <taxon>eudicotyledons</taxon>
        <taxon>Gunneridae</taxon>
        <taxon>Pentapetalae</taxon>
        <taxon>rosids</taxon>
        <taxon>malvids</taxon>
        <taxon>Sapindales</taxon>
        <taxon>Anacardiaceae</taxon>
        <taxon>Pistacia</taxon>
    </lineage>
</organism>
<evidence type="ECO:0000313" key="2">
    <source>
        <dbReference type="Proteomes" id="UP001164250"/>
    </source>
</evidence>